<dbReference type="Pfam" id="PF08362">
    <property type="entry name" value="TetR_C_3"/>
    <property type="match status" value="1"/>
</dbReference>
<protein>
    <submittedName>
        <fullName evidence="4">TetR family transcriptional regulator</fullName>
    </submittedName>
</protein>
<dbReference type="InterPro" id="IPR050109">
    <property type="entry name" value="HTH-type_TetR-like_transc_reg"/>
</dbReference>
<dbReference type="GO" id="GO:0045892">
    <property type="term" value="P:negative regulation of DNA-templated transcription"/>
    <property type="evidence" value="ECO:0007669"/>
    <property type="project" value="InterPro"/>
</dbReference>
<dbReference type="InterPro" id="IPR013573">
    <property type="entry name" value="Tscrpt_reg_YcdC_C"/>
</dbReference>
<gene>
    <name evidence="4" type="ORF">C9J01_09515</name>
</gene>
<keyword evidence="1 2" id="KW-0238">DNA-binding</keyword>
<dbReference type="PANTHER" id="PTHR30328:SF54">
    <property type="entry name" value="HTH-TYPE TRANSCRIPTIONAL REPRESSOR SCO4008"/>
    <property type="match status" value="1"/>
</dbReference>
<organism evidence="4 5">
    <name type="scientific">Photobacterium rosenbergii</name>
    <dbReference type="NCBI Taxonomy" id="294936"/>
    <lineage>
        <taxon>Bacteria</taxon>
        <taxon>Pseudomonadati</taxon>
        <taxon>Pseudomonadota</taxon>
        <taxon>Gammaproteobacteria</taxon>
        <taxon>Vibrionales</taxon>
        <taxon>Vibrionaceae</taxon>
        <taxon>Photobacterium</taxon>
    </lineage>
</organism>
<accession>A0A2T3NHZ4</accession>
<dbReference type="Proteomes" id="UP000241346">
    <property type="component" value="Unassembled WGS sequence"/>
</dbReference>
<dbReference type="RefSeq" id="WP_107297886.1">
    <property type="nucleotide sequence ID" value="NZ_PYMB01000002.1"/>
</dbReference>
<dbReference type="PROSITE" id="PS50977">
    <property type="entry name" value="HTH_TETR_2"/>
    <property type="match status" value="1"/>
</dbReference>
<evidence type="ECO:0000313" key="5">
    <source>
        <dbReference type="Proteomes" id="UP000241346"/>
    </source>
</evidence>
<dbReference type="InterPro" id="IPR036271">
    <property type="entry name" value="Tet_transcr_reg_TetR-rel_C_sf"/>
</dbReference>
<dbReference type="SUPFAM" id="SSF48498">
    <property type="entry name" value="Tetracyclin repressor-like, C-terminal domain"/>
    <property type="match status" value="1"/>
</dbReference>
<sequence length="213" mass="24088">MDTKSVAVEESGGEIRRRNQALILQASAEEFAKYGFKGTSLQSIADKVSLPKANILYYFKSKTGLYKALLQDIVTMWNDGFAEEAASQPPNDVLAAYINKKMRYSREHPQASKIFAMEIIQGAPVIGEDIHLPMIEWSQKKITVIQAWVEQGLIRPVQPMYLLYLIWGATQFYADFDTEIGLLQGKSLTEQEFDEARQFIVDMVLRGIAVEKS</sequence>
<dbReference type="InterPro" id="IPR001647">
    <property type="entry name" value="HTH_TetR"/>
</dbReference>
<evidence type="ECO:0000259" key="3">
    <source>
        <dbReference type="PROSITE" id="PS50977"/>
    </source>
</evidence>
<dbReference type="Gene3D" id="1.10.357.10">
    <property type="entry name" value="Tetracycline Repressor, domain 2"/>
    <property type="match status" value="1"/>
</dbReference>
<dbReference type="GO" id="GO:0003677">
    <property type="term" value="F:DNA binding"/>
    <property type="evidence" value="ECO:0007669"/>
    <property type="project" value="UniProtKB-UniRule"/>
</dbReference>
<evidence type="ECO:0000256" key="2">
    <source>
        <dbReference type="PROSITE-ProRule" id="PRU00335"/>
    </source>
</evidence>
<dbReference type="OrthoDB" id="6860332at2"/>
<feature type="domain" description="HTH tetR-type" evidence="3">
    <location>
        <begin position="17"/>
        <end position="77"/>
    </location>
</feature>
<dbReference type="PRINTS" id="PR00455">
    <property type="entry name" value="HTHTETR"/>
</dbReference>
<dbReference type="EMBL" id="PYMB01000002">
    <property type="protein sequence ID" value="PSW14647.1"/>
    <property type="molecule type" value="Genomic_DNA"/>
</dbReference>
<comment type="caution">
    <text evidence="4">The sequence shown here is derived from an EMBL/GenBank/DDBJ whole genome shotgun (WGS) entry which is preliminary data.</text>
</comment>
<dbReference type="SUPFAM" id="SSF46689">
    <property type="entry name" value="Homeodomain-like"/>
    <property type="match status" value="1"/>
</dbReference>
<name>A0A2T3NHZ4_9GAMM</name>
<reference evidence="4 5" key="1">
    <citation type="submission" date="2018-03" db="EMBL/GenBank/DDBJ databases">
        <title>Whole genome sequencing of Histamine producing bacteria.</title>
        <authorList>
            <person name="Butler K."/>
        </authorList>
    </citation>
    <scope>NUCLEOTIDE SEQUENCE [LARGE SCALE GENOMIC DNA]</scope>
    <source>
        <strain evidence="4 5">DSM 19138</strain>
    </source>
</reference>
<dbReference type="Gene3D" id="1.10.10.60">
    <property type="entry name" value="Homeodomain-like"/>
    <property type="match status" value="1"/>
</dbReference>
<dbReference type="Pfam" id="PF00440">
    <property type="entry name" value="TetR_N"/>
    <property type="match status" value="1"/>
</dbReference>
<evidence type="ECO:0000256" key="1">
    <source>
        <dbReference type="ARBA" id="ARBA00023125"/>
    </source>
</evidence>
<evidence type="ECO:0000313" key="4">
    <source>
        <dbReference type="EMBL" id="PSW14647.1"/>
    </source>
</evidence>
<feature type="DNA-binding region" description="H-T-H motif" evidence="2">
    <location>
        <begin position="40"/>
        <end position="59"/>
    </location>
</feature>
<dbReference type="PANTHER" id="PTHR30328">
    <property type="entry name" value="TRANSCRIPTIONAL REPRESSOR"/>
    <property type="match status" value="1"/>
</dbReference>
<dbReference type="AlphaFoldDB" id="A0A2T3NHZ4"/>
<proteinExistence type="predicted"/>
<dbReference type="InterPro" id="IPR009057">
    <property type="entry name" value="Homeodomain-like_sf"/>
</dbReference>